<evidence type="ECO:0000313" key="2">
    <source>
        <dbReference type="EMBL" id="KAK4510965.1"/>
    </source>
</evidence>
<sequence>MATHRSKKRKRTPSHATWCLHHASSLSLKSLVRHFELYDRQYSQARYRTILDKYFEHDAKASLLAELKQWNLSMDSTDFWKEQARSKVISDTHASCSVLVDQIIVVEETPHVDRSNDSPSATTSTSNASTSQNETNWENTNKNNTSSHSNAT</sequence>
<name>A0AAN7HR17_9FUNG</name>
<dbReference type="EMBL" id="JASEJX010000031">
    <property type="protein sequence ID" value="KAK4510965.1"/>
    <property type="molecule type" value="Genomic_DNA"/>
</dbReference>
<protein>
    <submittedName>
        <fullName evidence="2">Uncharacterized protein</fullName>
    </submittedName>
</protein>
<feature type="compositionally biased region" description="Low complexity" evidence="1">
    <location>
        <begin position="117"/>
        <end position="152"/>
    </location>
</feature>
<proteinExistence type="predicted"/>
<comment type="caution">
    <text evidence="2">The sequence shown here is derived from an EMBL/GenBank/DDBJ whole genome shotgun (WGS) entry which is preliminary data.</text>
</comment>
<gene>
    <name evidence="2" type="ORF">ATC70_000074</name>
</gene>
<feature type="region of interest" description="Disordered" evidence="1">
    <location>
        <begin position="110"/>
        <end position="152"/>
    </location>
</feature>
<accession>A0AAN7HR17</accession>
<keyword evidence="3" id="KW-1185">Reference proteome</keyword>
<dbReference type="AlphaFoldDB" id="A0AAN7HR17"/>
<dbReference type="GeneID" id="89943776"/>
<reference evidence="2 3" key="1">
    <citation type="submission" date="2022-11" db="EMBL/GenBank/DDBJ databases">
        <title>Mucor velutinosus strain NIH1002 WGS.</title>
        <authorList>
            <person name="Subramanian P."/>
            <person name="Mullikin J.C."/>
            <person name="Segre J.A."/>
            <person name="Zelazny A.M."/>
        </authorList>
    </citation>
    <scope>NUCLEOTIDE SEQUENCE [LARGE SCALE GENOMIC DNA]</scope>
    <source>
        <strain evidence="2 3">NIH1002</strain>
    </source>
</reference>
<dbReference type="Proteomes" id="UP001304243">
    <property type="component" value="Unassembled WGS sequence"/>
</dbReference>
<dbReference type="RefSeq" id="XP_064677631.1">
    <property type="nucleotide sequence ID" value="XM_064819496.1"/>
</dbReference>
<evidence type="ECO:0000256" key="1">
    <source>
        <dbReference type="SAM" id="MobiDB-lite"/>
    </source>
</evidence>
<evidence type="ECO:0000313" key="3">
    <source>
        <dbReference type="Proteomes" id="UP001304243"/>
    </source>
</evidence>
<organism evidence="2 3">
    <name type="scientific">Mucor velutinosus</name>
    <dbReference type="NCBI Taxonomy" id="708070"/>
    <lineage>
        <taxon>Eukaryota</taxon>
        <taxon>Fungi</taxon>
        <taxon>Fungi incertae sedis</taxon>
        <taxon>Mucoromycota</taxon>
        <taxon>Mucoromycotina</taxon>
        <taxon>Mucoromycetes</taxon>
        <taxon>Mucorales</taxon>
        <taxon>Mucorineae</taxon>
        <taxon>Mucoraceae</taxon>
        <taxon>Mucor</taxon>
    </lineage>
</organism>